<comment type="caution">
    <text evidence="2">The sequence shown here is derived from an EMBL/GenBank/DDBJ whole genome shotgun (WGS) entry which is preliminary data.</text>
</comment>
<reference evidence="2" key="1">
    <citation type="submission" date="2022-12" db="EMBL/GenBank/DDBJ databases">
        <title>Genome assemblies of Blomia tropicalis.</title>
        <authorList>
            <person name="Cui Y."/>
        </authorList>
    </citation>
    <scope>NUCLEOTIDE SEQUENCE</scope>
    <source>
        <tissue evidence="2">Adult mites</tissue>
    </source>
</reference>
<evidence type="ECO:0000313" key="2">
    <source>
        <dbReference type="EMBL" id="KAJ6221296.1"/>
    </source>
</evidence>
<dbReference type="AlphaFoldDB" id="A0A9Q0M8H9"/>
<accession>A0A9Q0M8H9</accession>
<protein>
    <submittedName>
        <fullName evidence="2">Uncharacterized protein</fullName>
    </submittedName>
</protein>
<feature type="signal peptide" evidence="1">
    <location>
        <begin position="1"/>
        <end position="23"/>
    </location>
</feature>
<feature type="chain" id="PRO_5040293122" evidence="1">
    <location>
        <begin position="24"/>
        <end position="94"/>
    </location>
</feature>
<evidence type="ECO:0000256" key="1">
    <source>
        <dbReference type="SAM" id="SignalP"/>
    </source>
</evidence>
<organism evidence="2 3">
    <name type="scientific">Blomia tropicalis</name>
    <name type="common">Mite</name>
    <dbReference type="NCBI Taxonomy" id="40697"/>
    <lineage>
        <taxon>Eukaryota</taxon>
        <taxon>Metazoa</taxon>
        <taxon>Ecdysozoa</taxon>
        <taxon>Arthropoda</taxon>
        <taxon>Chelicerata</taxon>
        <taxon>Arachnida</taxon>
        <taxon>Acari</taxon>
        <taxon>Acariformes</taxon>
        <taxon>Sarcoptiformes</taxon>
        <taxon>Astigmata</taxon>
        <taxon>Glycyphagoidea</taxon>
        <taxon>Echimyopodidae</taxon>
        <taxon>Blomia</taxon>
    </lineage>
</organism>
<dbReference type="Proteomes" id="UP001142055">
    <property type="component" value="Chromosome 2"/>
</dbReference>
<keyword evidence="3" id="KW-1185">Reference proteome</keyword>
<proteinExistence type="predicted"/>
<name>A0A9Q0M8H9_BLOTA</name>
<keyword evidence="1" id="KW-0732">Signal</keyword>
<sequence>MFSTKSFAIAAICMLVLIQFIECGEKGDTIILGHHCGPKFLLNDKGKGSTLVMGGHDCHKKKEHYHHYQHHYEPHYEEKHEEHYGYDHGYGHGM</sequence>
<dbReference type="EMBL" id="JAPWDV010000002">
    <property type="protein sequence ID" value="KAJ6221296.1"/>
    <property type="molecule type" value="Genomic_DNA"/>
</dbReference>
<gene>
    <name evidence="2" type="ORF">RDWZM_007108</name>
</gene>
<evidence type="ECO:0000313" key="3">
    <source>
        <dbReference type="Proteomes" id="UP001142055"/>
    </source>
</evidence>